<feature type="domain" description="FRG" evidence="1">
    <location>
        <begin position="21"/>
        <end position="113"/>
    </location>
</feature>
<reference evidence="2 3" key="1">
    <citation type="submission" date="2022-12" db="EMBL/GenBank/DDBJ databases">
        <title>Genome sequence of Pasteurellaceae Bisgaard Taxon 45.</title>
        <authorList>
            <person name="Foggin C."/>
            <person name="Rosen L.E."/>
            <person name="Henton M."/>
            <person name="Buys A."/>
            <person name="Floyd T."/>
            <person name="Turner A.D."/>
            <person name="Tarbin J."/>
            <person name="Lloyd A.S."/>
            <person name="Chaitezvi C."/>
            <person name="Ellis R.J."/>
            <person name="Roberts H.C."/>
            <person name="Dastjerdi A."/>
            <person name="Nunez A."/>
            <person name="Van Vliet A.H."/>
            <person name="Steinbach F."/>
        </authorList>
    </citation>
    <scope>NUCLEOTIDE SEQUENCE [LARGE SCALE GENOMIC DNA]</scope>
    <source>
        <strain evidence="2 3">VF20HR</strain>
    </source>
</reference>
<dbReference type="Pfam" id="PF08867">
    <property type="entry name" value="FRG"/>
    <property type="match status" value="1"/>
</dbReference>
<sequence length="363" mass="42374">MEIKSITDLINVLKKIGSPQKDHTRFFRGHSNQEYELKPSIYRNNGFIKNENKIIRDAIINNPDSFSKNDSVFNVLSKLQHYGYPTRLLDLTSNALVALYFIVNNNNNNGELIILDIPNENIKYFDSDTVSIVSSISLRNYNFNIELYKIIEEINFKKEKAMKIIKNNHEILKNKSSYKKITHELTSIENEISLIDKNLIILPGLFYNINKSEKLISKLKEELEMDVIEESQINKFAYQKANKIFNNQLGILELLHDIRKEKPGFSPIIKSDDLERVICVLAKLDNSRIIRQQGCFLLFGINNKKENHAILNEKWKKNDYKIIIPQQSKRDILNELKTFGISKKTLFPELESQSDEIKDEYKE</sequence>
<dbReference type="Proteomes" id="UP001224083">
    <property type="component" value="Unassembled WGS sequence"/>
</dbReference>
<evidence type="ECO:0000313" key="3">
    <source>
        <dbReference type="Proteomes" id="UP001224083"/>
    </source>
</evidence>
<dbReference type="EMBL" id="JAQAHH010000003">
    <property type="protein sequence ID" value="MDP9499813.1"/>
    <property type="molecule type" value="Genomic_DNA"/>
</dbReference>
<gene>
    <name evidence="2" type="ORF">O7M46_02470</name>
</gene>
<evidence type="ECO:0000259" key="1">
    <source>
        <dbReference type="SMART" id="SM00901"/>
    </source>
</evidence>
<keyword evidence="3" id="KW-1185">Reference proteome</keyword>
<accession>A0ABT9KCL0</accession>
<comment type="caution">
    <text evidence="2">The sequence shown here is derived from an EMBL/GenBank/DDBJ whole genome shotgun (WGS) entry which is preliminary data.</text>
</comment>
<evidence type="ECO:0000313" key="2">
    <source>
        <dbReference type="EMBL" id="MDP9499813.1"/>
    </source>
</evidence>
<dbReference type="SMART" id="SM00901">
    <property type="entry name" value="FRG"/>
    <property type="match status" value="1"/>
</dbReference>
<protein>
    <submittedName>
        <fullName evidence="2">FRG domain-containing protein</fullName>
    </submittedName>
</protein>
<name>A0ABT9KCL0_9PAST</name>
<organism evidence="2 3">
    <name type="scientific">Bisgaard Taxon 45</name>
    <dbReference type="NCBI Taxonomy" id="304289"/>
    <lineage>
        <taxon>Bacteria</taxon>
        <taxon>Pseudomonadati</taxon>
        <taxon>Pseudomonadota</taxon>
        <taxon>Gammaproteobacteria</taxon>
        <taxon>Pasteurellales</taxon>
        <taxon>Pasteurellaceae</taxon>
    </lineage>
</organism>
<dbReference type="InterPro" id="IPR014966">
    <property type="entry name" value="FRG-dom"/>
</dbReference>
<proteinExistence type="predicted"/>